<dbReference type="Proteomes" id="UP001408789">
    <property type="component" value="Unassembled WGS sequence"/>
</dbReference>
<sequence>KLPNGCSLNSYFVRTVGNGSAISFWGDTWLRDTPLRLVYPNLFRLESDKWVMVGDRVKTVNGARIIQWGWKNDPTSQVEISELFQLLDDLFEFHGTVANDVWMWKEDANGVFSVRSAKELLYKSYNSIHLQTINWKVWVPLKCRIMVWRTIRDRLPTCVELAKRGVQLQSDSCIFCQSDQESSLHLFTACIYAHEVWNRLVDWCRLPPFFAFSVQDILQLGESHQVLPSQKTILRGIVYTAIWALWNERNARIFTRKFRRPVEVLESIKTTSFFWFRHRTRIKNIEWTNWCKYPLNSLYLSVVPG</sequence>
<name>A0AAP0CBZ5_9ASTR</name>
<dbReference type="InterPro" id="IPR026960">
    <property type="entry name" value="RVT-Znf"/>
</dbReference>
<feature type="non-terminal residue" evidence="2">
    <location>
        <position position="1"/>
    </location>
</feature>
<protein>
    <recommendedName>
        <fullName evidence="1">Reverse transcriptase zinc-binding domain-containing protein</fullName>
    </recommendedName>
</protein>
<dbReference type="PANTHER" id="PTHR36617">
    <property type="entry name" value="PROTEIN, PUTATIVE-RELATED"/>
    <property type="match status" value="1"/>
</dbReference>
<keyword evidence="3" id="KW-1185">Reference proteome</keyword>
<feature type="domain" description="Reverse transcriptase zinc-binding" evidence="1">
    <location>
        <begin position="112"/>
        <end position="197"/>
    </location>
</feature>
<accession>A0AAP0CBZ5</accession>
<dbReference type="AlphaFoldDB" id="A0AAP0CBZ5"/>
<comment type="caution">
    <text evidence="2">The sequence shown here is derived from an EMBL/GenBank/DDBJ whole genome shotgun (WGS) entry which is preliminary data.</text>
</comment>
<dbReference type="Pfam" id="PF13966">
    <property type="entry name" value="zf-RVT"/>
    <property type="match status" value="1"/>
</dbReference>
<evidence type="ECO:0000313" key="3">
    <source>
        <dbReference type="Proteomes" id="UP001408789"/>
    </source>
</evidence>
<proteinExistence type="predicted"/>
<reference evidence="2 3" key="1">
    <citation type="submission" date="2024-04" db="EMBL/GenBank/DDBJ databases">
        <title>The reference genome of an endangered Asteraceae, Deinandra increscens subsp. villosa, native to the Central Coast of California.</title>
        <authorList>
            <person name="Guilliams M."/>
            <person name="Hasenstab-Lehman K."/>
            <person name="Meyer R."/>
            <person name="Mcevoy S."/>
        </authorList>
    </citation>
    <scope>NUCLEOTIDE SEQUENCE [LARGE SCALE GENOMIC DNA]</scope>
    <source>
        <tissue evidence="2">Leaf</tissue>
    </source>
</reference>
<dbReference type="PANTHER" id="PTHR36617:SF16">
    <property type="entry name" value="OS04G0516500 PROTEIN"/>
    <property type="match status" value="1"/>
</dbReference>
<dbReference type="EMBL" id="JBCNJP010000127">
    <property type="protein sequence ID" value="KAK9050814.1"/>
    <property type="molecule type" value="Genomic_DNA"/>
</dbReference>
<evidence type="ECO:0000259" key="1">
    <source>
        <dbReference type="Pfam" id="PF13966"/>
    </source>
</evidence>
<organism evidence="2 3">
    <name type="scientific">Deinandra increscens subsp. villosa</name>
    <dbReference type="NCBI Taxonomy" id="3103831"/>
    <lineage>
        <taxon>Eukaryota</taxon>
        <taxon>Viridiplantae</taxon>
        <taxon>Streptophyta</taxon>
        <taxon>Embryophyta</taxon>
        <taxon>Tracheophyta</taxon>
        <taxon>Spermatophyta</taxon>
        <taxon>Magnoliopsida</taxon>
        <taxon>eudicotyledons</taxon>
        <taxon>Gunneridae</taxon>
        <taxon>Pentapetalae</taxon>
        <taxon>asterids</taxon>
        <taxon>campanulids</taxon>
        <taxon>Asterales</taxon>
        <taxon>Asteraceae</taxon>
        <taxon>Asteroideae</taxon>
        <taxon>Heliantheae alliance</taxon>
        <taxon>Madieae</taxon>
        <taxon>Madiinae</taxon>
        <taxon>Deinandra</taxon>
    </lineage>
</organism>
<evidence type="ECO:0000313" key="2">
    <source>
        <dbReference type="EMBL" id="KAK9050814.1"/>
    </source>
</evidence>
<gene>
    <name evidence="2" type="ORF">SSX86_030213</name>
</gene>